<proteinExistence type="predicted"/>
<keyword evidence="2 5" id="KW-0812">Transmembrane</keyword>
<organism evidence="7">
    <name type="scientific">Timema shepardi</name>
    <name type="common">Walking stick</name>
    <dbReference type="NCBI Taxonomy" id="629360"/>
    <lineage>
        <taxon>Eukaryota</taxon>
        <taxon>Metazoa</taxon>
        <taxon>Ecdysozoa</taxon>
        <taxon>Arthropoda</taxon>
        <taxon>Hexapoda</taxon>
        <taxon>Insecta</taxon>
        <taxon>Pterygota</taxon>
        <taxon>Neoptera</taxon>
        <taxon>Polyneoptera</taxon>
        <taxon>Phasmatodea</taxon>
        <taxon>Timematodea</taxon>
        <taxon>Timematoidea</taxon>
        <taxon>Timematidae</taxon>
        <taxon>Timema</taxon>
    </lineage>
</organism>
<protein>
    <recommendedName>
        <fullName evidence="6">Amino acid permease/ SLC12A domain-containing protein</fullName>
    </recommendedName>
</protein>
<evidence type="ECO:0000256" key="5">
    <source>
        <dbReference type="SAM" id="Phobius"/>
    </source>
</evidence>
<dbReference type="GO" id="GO:0016020">
    <property type="term" value="C:membrane"/>
    <property type="evidence" value="ECO:0007669"/>
    <property type="project" value="UniProtKB-SubCell"/>
</dbReference>
<dbReference type="GO" id="GO:0055075">
    <property type="term" value="P:potassium ion homeostasis"/>
    <property type="evidence" value="ECO:0007669"/>
    <property type="project" value="TreeGrafter"/>
</dbReference>
<dbReference type="GO" id="GO:0055064">
    <property type="term" value="P:chloride ion homeostasis"/>
    <property type="evidence" value="ECO:0007669"/>
    <property type="project" value="TreeGrafter"/>
</dbReference>
<dbReference type="PANTHER" id="PTHR11827">
    <property type="entry name" value="SOLUTE CARRIER FAMILY 12, CATION COTRANSPORTERS"/>
    <property type="match status" value="1"/>
</dbReference>
<feature type="transmembrane region" description="Helical" evidence="5">
    <location>
        <begin position="617"/>
        <end position="642"/>
    </location>
</feature>
<feature type="transmembrane region" description="Helical" evidence="5">
    <location>
        <begin position="287"/>
        <end position="307"/>
    </location>
</feature>
<feature type="transmembrane region" description="Helical" evidence="5">
    <location>
        <begin position="261"/>
        <end position="281"/>
    </location>
</feature>
<dbReference type="AlphaFoldDB" id="A0A7R9AR12"/>
<dbReference type="GO" id="GO:1990573">
    <property type="term" value="P:potassium ion import across plasma membrane"/>
    <property type="evidence" value="ECO:0007669"/>
    <property type="project" value="TreeGrafter"/>
</dbReference>
<feature type="transmembrane region" description="Helical" evidence="5">
    <location>
        <begin position="336"/>
        <end position="354"/>
    </location>
</feature>
<feature type="transmembrane region" description="Helical" evidence="5">
    <location>
        <begin position="148"/>
        <end position="174"/>
    </location>
</feature>
<dbReference type="Pfam" id="PF00324">
    <property type="entry name" value="AA_permease"/>
    <property type="match status" value="1"/>
</dbReference>
<name>A0A7R9AR12_TIMSH</name>
<dbReference type="GO" id="GO:0015379">
    <property type="term" value="F:potassium:chloride symporter activity"/>
    <property type="evidence" value="ECO:0007669"/>
    <property type="project" value="TreeGrafter"/>
</dbReference>
<evidence type="ECO:0000313" key="7">
    <source>
        <dbReference type="EMBL" id="CAD7258776.1"/>
    </source>
</evidence>
<feature type="domain" description="Amino acid permease/ SLC12A" evidence="6">
    <location>
        <begin position="122"/>
        <end position="280"/>
    </location>
</feature>
<feature type="transmembrane region" description="Helical" evidence="5">
    <location>
        <begin position="195"/>
        <end position="216"/>
    </location>
</feature>
<feature type="transmembrane region" description="Helical" evidence="5">
    <location>
        <begin position="360"/>
        <end position="382"/>
    </location>
</feature>
<dbReference type="Gene3D" id="1.20.1740.10">
    <property type="entry name" value="Amino acid/polyamine transporter I"/>
    <property type="match status" value="2"/>
</dbReference>
<feature type="transmembrane region" description="Helical" evidence="5">
    <location>
        <begin position="236"/>
        <end position="256"/>
    </location>
</feature>
<evidence type="ECO:0000256" key="2">
    <source>
        <dbReference type="ARBA" id="ARBA00022692"/>
    </source>
</evidence>
<comment type="subcellular location">
    <subcellularLocation>
        <location evidence="1">Membrane</location>
        <topology evidence="1">Multi-pass membrane protein</topology>
    </subcellularLocation>
</comment>
<dbReference type="GO" id="GO:0006884">
    <property type="term" value="P:cell volume homeostasis"/>
    <property type="evidence" value="ECO:0007669"/>
    <property type="project" value="TreeGrafter"/>
</dbReference>
<keyword evidence="4 5" id="KW-0472">Membrane</keyword>
<evidence type="ECO:0000256" key="3">
    <source>
        <dbReference type="ARBA" id="ARBA00022989"/>
    </source>
</evidence>
<evidence type="ECO:0000256" key="4">
    <source>
        <dbReference type="ARBA" id="ARBA00023136"/>
    </source>
</evidence>
<dbReference type="InterPro" id="IPR004842">
    <property type="entry name" value="SLC12A_fam"/>
</dbReference>
<feature type="transmembrane region" description="Helical" evidence="5">
    <location>
        <begin position="122"/>
        <end position="142"/>
    </location>
</feature>
<gene>
    <name evidence="7" type="ORF">TSIB3V08_LOCUS2997</name>
</gene>
<dbReference type="EMBL" id="OC000958">
    <property type="protein sequence ID" value="CAD7258776.1"/>
    <property type="molecule type" value="Genomic_DNA"/>
</dbReference>
<dbReference type="Pfam" id="PF13520">
    <property type="entry name" value="AA_permease_2"/>
    <property type="match status" value="1"/>
</dbReference>
<evidence type="ECO:0000256" key="1">
    <source>
        <dbReference type="ARBA" id="ARBA00004141"/>
    </source>
</evidence>
<evidence type="ECO:0000259" key="6">
    <source>
        <dbReference type="Pfam" id="PF00324"/>
    </source>
</evidence>
<dbReference type="PANTHER" id="PTHR11827:SF6">
    <property type="entry name" value="SOLUTE CARRIER FAMILY 12 MEMBER 8"/>
    <property type="match status" value="1"/>
</dbReference>
<sequence length="726" mass="80109">MATNVPSGIVVIDSGYGPRSPEFDSRRVQIIWEAVGLERGLTADSGEIDVRISVGDQPYPHQRNSIMRENSTDSRISPDYGGGGHQPYGANELFAEEQGEKPWWKSNFFVSEPVRFGTWDGVFTSCLINIFGVIVFLRSGWIVGQAGVLNAVLMVIATVSVALISVLSAVGICERCRMESGGVYFLVSHVLGSKFGGALGLLYVFGQAVGCALYVLGFGESMAKLVGLDSPWAERGFASAAVLLLGVINVAGVKWVIKLQFVLLIILLLAGLDFAVGSFVHTDDKEVLLLMGLYVSSMSSCLTAMYGTPRVLQSIANENVIPVIKILGKGRGPNKVPLHSMVVVALVTVTFILVGEINTLAPVVTMPFLLTYACIDYAYFALAQTFDIQHRREERFSHSQTFQPAQHQGGYGTTKESSSEVVLKFGNDLDMLFPERTRHKKGMTLSSHHPYKYKLSGSLKAVLGSRLKSPGVRVARAAVVCTAWEWTGVSSERTCVSINRCVYIVIILIIKTLNIPRAFSFVFGRQHTPISLKELVVHTSTCERPVTLPGHVHIDSDTSSLISSPDENSIYRSDAEEIGSEVEKRVAKDIHIHSKTNNWYSFLCNRWLSLCGAAVKLLIMFLVHWGYALANIGVVFIVWLYIGHANPAVKPGISAEFKFFTWLKNIFFRLIGKRVQEYEQIVVTPLHPGVEVISSQMNEENEDFSSRKRYHQSSTIQGYSVNVDDY</sequence>
<dbReference type="InterPro" id="IPR004841">
    <property type="entry name" value="AA-permease/SLC12A_dom"/>
</dbReference>
<keyword evidence="3 5" id="KW-1133">Transmembrane helix</keyword>
<reference evidence="7" key="1">
    <citation type="submission" date="2020-11" db="EMBL/GenBank/DDBJ databases">
        <authorList>
            <person name="Tran Van P."/>
        </authorList>
    </citation>
    <scope>NUCLEOTIDE SEQUENCE</scope>
</reference>
<accession>A0A7R9AR12</accession>
<dbReference type="InterPro" id="IPR002293">
    <property type="entry name" value="AA/rel_permease1"/>
</dbReference>